<evidence type="ECO:0000313" key="1">
    <source>
        <dbReference type="EMBL" id="GLK84909.1"/>
    </source>
</evidence>
<name>A0A9W6NAV9_9HYPH</name>
<dbReference type="Proteomes" id="UP001143330">
    <property type="component" value="Unassembled WGS sequence"/>
</dbReference>
<reference evidence="1" key="2">
    <citation type="submission" date="2023-01" db="EMBL/GenBank/DDBJ databases">
        <authorList>
            <person name="Sun Q."/>
            <person name="Evtushenko L."/>
        </authorList>
    </citation>
    <scope>NUCLEOTIDE SEQUENCE</scope>
    <source>
        <strain evidence="1">VKM B-2789</strain>
    </source>
</reference>
<protein>
    <submittedName>
        <fullName evidence="1">Uncharacterized protein</fullName>
    </submittedName>
</protein>
<accession>A0A9W6NAV9</accession>
<proteinExistence type="predicted"/>
<dbReference type="InterPro" id="IPR036514">
    <property type="entry name" value="SGNH_hydro_sf"/>
</dbReference>
<organism evidence="1 2">
    <name type="scientific">Ancylobacter defluvii</name>
    <dbReference type="NCBI Taxonomy" id="1282440"/>
    <lineage>
        <taxon>Bacteria</taxon>
        <taxon>Pseudomonadati</taxon>
        <taxon>Pseudomonadota</taxon>
        <taxon>Alphaproteobacteria</taxon>
        <taxon>Hyphomicrobiales</taxon>
        <taxon>Xanthobacteraceae</taxon>
        <taxon>Ancylobacter</taxon>
    </lineage>
</organism>
<dbReference type="GO" id="GO:0016788">
    <property type="term" value="F:hydrolase activity, acting on ester bonds"/>
    <property type="evidence" value="ECO:0007669"/>
    <property type="project" value="UniProtKB-ARBA"/>
</dbReference>
<keyword evidence="2" id="KW-1185">Reference proteome</keyword>
<evidence type="ECO:0000313" key="2">
    <source>
        <dbReference type="Proteomes" id="UP001143330"/>
    </source>
</evidence>
<sequence>MSGEIELAPQRALTHLVGHDVDGYWGRHSLASIRSLSGALPANAATYPLRGGGEYYGQVATNCRIATAQASDGGISVFTRNRHTLRADVTELAVRLPNWFAMRNGDKFETAVQAQTAVSVSIEYPAGTLVLMSFNGASQGFMDAGGEICTDFLPISLPAGTEIKIRIALFSSTGYIHANFRQNDYAAEGSTGSTARVGDLTRRFGTPDPATRSVGTWPIGIIARTTHGGVLGIGDSIVEGTGDSYAAADASDGGFGLIGRAVSGTHAYISGAMAGDDIETILKSCTKRLSLAHYVKNIIFEHGVNSIAGGAGLEATKANMLALWERGGQIARSGSRLFQTTITPETNSTDSWATLANQTARTNFSISGDGVREQLNDWLRDQAPILAGVPVAIGTAGAVRAGETGHPLHGVFDVADVLESSRNSGKWKVDGAAGTYTADGIHPTRFANLAVAASGAIDVSQLA</sequence>
<dbReference type="EMBL" id="BSFM01000014">
    <property type="protein sequence ID" value="GLK84909.1"/>
    <property type="molecule type" value="Genomic_DNA"/>
</dbReference>
<dbReference type="AlphaFoldDB" id="A0A9W6NAV9"/>
<gene>
    <name evidence="1" type="ORF">GCM10017653_29790</name>
</gene>
<comment type="caution">
    <text evidence="1">The sequence shown here is derived from an EMBL/GenBank/DDBJ whole genome shotgun (WGS) entry which is preliminary data.</text>
</comment>
<reference evidence="1" key="1">
    <citation type="journal article" date="2014" name="Int. J. Syst. Evol. Microbiol.">
        <title>Complete genome sequence of Corynebacterium casei LMG S-19264T (=DSM 44701T), isolated from a smear-ripened cheese.</title>
        <authorList>
            <consortium name="US DOE Joint Genome Institute (JGI-PGF)"/>
            <person name="Walter F."/>
            <person name="Albersmeier A."/>
            <person name="Kalinowski J."/>
            <person name="Ruckert C."/>
        </authorList>
    </citation>
    <scope>NUCLEOTIDE SEQUENCE</scope>
    <source>
        <strain evidence="1">VKM B-2789</strain>
    </source>
</reference>
<dbReference type="Gene3D" id="3.40.50.1110">
    <property type="entry name" value="SGNH hydrolase"/>
    <property type="match status" value="1"/>
</dbReference>
<dbReference type="SUPFAM" id="SSF52266">
    <property type="entry name" value="SGNH hydrolase"/>
    <property type="match status" value="1"/>
</dbReference>
<dbReference type="RefSeq" id="WP_213364758.1">
    <property type="nucleotide sequence ID" value="NZ_BSFM01000014.1"/>
</dbReference>